<dbReference type="InterPro" id="IPR007588">
    <property type="entry name" value="Znf_FLYWCH"/>
</dbReference>
<dbReference type="Gene3D" id="2.20.25.240">
    <property type="match status" value="1"/>
</dbReference>
<keyword evidence="3" id="KW-0862">Zinc</keyword>
<organism evidence="7 8">
    <name type="scientific">Rotaria magnacalcarata</name>
    <dbReference type="NCBI Taxonomy" id="392030"/>
    <lineage>
        <taxon>Eukaryota</taxon>
        <taxon>Metazoa</taxon>
        <taxon>Spiralia</taxon>
        <taxon>Gnathifera</taxon>
        <taxon>Rotifera</taxon>
        <taxon>Eurotatoria</taxon>
        <taxon>Bdelloidea</taxon>
        <taxon>Philodinida</taxon>
        <taxon>Philodinidae</taxon>
        <taxon>Rotaria</taxon>
    </lineage>
</organism>
<dbReference type="Pfam" id="PF04500">
    <property type="entry name" value="FLYWCH"/>
    <property type="match status" value="1"/>
</dbReference>
<reference evidence="7" key="1">
    <citation type="submission" date="2021-02" db="EMBL/GenBank/DDBJ databases">
        <authorList>
            <person name="Nowell W R."/>
        </authorList>
    </citation>
    <scope>NUCLEOTIDE SEQUENCE</scope>
</reference>
<evidence type="ECO:0000259" key="4">
    <source>
        <dbReference type="Pfam" id="PF04500"/>
    </source>
</evidence>
<dbReference type="PANTHER" id="PTHR47160">
    <property type="entry name" value="PUTATIVE-RELATED"/>
    <property type="match status" value="1"/>
</dbReference>
<feature type="domain" description="MULE transposase" evidence="5">
    <location>
        <begin position="196"/>
        <end position="293"/>
    </location>
</feature>
<keyword evidence="2" id="KW-0863">Zinc-finger</keyword>
<accession>A0A819ZTD8</accession>
<evidence type="ECO:0000313" key="7">
    <source>
        <dbReference type="EMBL" id="CAF4174631.1"/>
    </source>
</evidence>
<dbReference type="AlphaFoldDB" id="A0A819ZTD8"/>
<evidence type="ECO:0000313" key="8">
    <source>
        <dbReference type="Proteomes" id="UP000663842"/>
    </source>
</evidence>
<dbReference type="EMBL" id="CAJOBG010002228">
    <property type="protein sequence ID" value="CAF3992556.1"/>
    <property type="molecule type" value="Genomic_DNA"/>
</dbReference>
<feature type="domain" description="FLYWCH-type" evidence="4">
    <location>
        <begin position="21"/>
        <end position="78"/>
    </location>
</feature>
<name>A0A819ZTD8_9BILA</name>
<keyword evidence="1" id="KW-0479">Metal-binding</keyword>
<dbReference type="PANTHER" id="PTHR47160:SF8">
    <property type="entry name" value="MULE TRANSPOSASE DOMAIN-CONTAINING PROTEIN"/>
    <property type="match status" value="1"/>
</dbReference>
<sequence>MATAVASSEDETQSKSPTISFIKSQKGKQLLIAIEYIFKLNKTTTTTKYWKCVVNSCSAKIHTDLNGHLVKINDDHSHPSEKETIEVREFREKVKQRAINETTPIPRIYDEECAKAKLSDTTTAILPSECEINTAINKARRAMTPKIPTTQLFDIPEPFTKTLHDDDFLIVDKMITRRQRIILFASREQLKMLLGADTIYGWNLFNLSMFDQVYTIHAIKYDQSFPCVLGLLPNRLKTTYHFMFQELKSIAIQIQLNFTPKSIMSDFEPALITVIAAEFVGATHSSCYFHFIQAVYRAIQRVGLSTSYNNDNDIKHSCRKLMALALLPEPIIEDTYDELLATMPIEIKHTLNDLLQYFQGQWLVKVPMSQWCVDGFSMRTNNNAEAFHSRFNRRVQITHPNMWSFIKFLQGEENRFHHLRIQFYAGLGARPKQAKTIAIQSCIDDLGQRYYDGVISAMEYVDGLSYTVTIESSSYATVSSSAIDRCYRCHEWCAMRRFENHHAESIQCGSAELDDSSGPKRPGWIGYSCESISFNDNGPIQWFANWLGSYVSLFQWTAQY</sequence>
<dbReference type="GO" id="GO:0008270">
    <property type="term" value="F:zinc ion binding"/>
    <property type="evidence" value="ECO:0007669"/>
    <property type="project" value="UniProtKB-KW"/>
</dbReference>
<protein>
    <recommendedName>
        <fullName evidence="10">MULE transposase domain-containing protein</fullName>
    </recommendedName>
</protein>
<dbReference type="InterPro" id="IPR018289">
    <property type="entry name" value="MULE_transposase_dom"/>
</dbReference>
<keyword evidence="9" id="KW-1185">Reference proteome</keyword>
<proteinExistence type="predicted"/>
<gene>
    <name evidence="6" type="ORF">OVN521_LOCUS14571</name>
    <name evidence="7" type="ORF">UXM345_LOCUS26487</name>
</gene>
<evidence type="ECO:0000313" key="6">
    <source>
        <dbReference type="EMBL" id="CAF3992556.1"/>
    </source>
</evidence>
<dbReference type="Pfam" id="PF10551">
    <property type="entry name" value="MULE"/>
    <property type="match status" value="1"/>
</dbReference>
<dbReference type="Proteomes" id="UP000663866">
    <property type="component" value="Unassembled WGS sequence"/>
</dbReference>
<dbReference type="Proteomes" id="UP000663842">
    <property type="component" value="Unassembled WGS sequence"/>
</dbReference>
<evidence type="ECO:0000256" key="2">
    <source>
        <dbReference type="ARBA" id="ARBA00022771"/>
    </source>
</evidence>
<evidence type="ECO:0000259" key="5">
    <source>
        <dbReference type="Pfam" id="PF10551"/>
    </source>
</evidence>
<evidence type="ECO:0000256" key="3">
    <source>
        <dbReference type="ARBA" id="ARBA00022833"/>
    </source>
</evidence>
<comment type="caution">
    <text evidence="7">The sequence shown here is derived from an EMBL/GenBank/DDBJ whole genome shotgun (WGS) entry which is preliminary data.</text>
</comment>
<evidence type="ECO:0000256" key="1">
    <source>
        <dbReference type="ARBA" id="ARBA00022723"/>
    </source>
</evidence>
<evidence type="ECO:0000313" key="9">
    <source>
        <dbReference type="Proteomes" id="UP000663866"/>
    </source>
</evidence>
<dbReference type="EMBL" id="CAJOBF010005419">
    <property type="protein sequence ID" value="CAF4174631.1"/>
    <property type="molecule type" value="Genomic_DNA"/>
</dbReference>
<evidence type="ECO:0008006" key="10">
    <source>
        <dbReference type="Google" id="ProtNLM"/>
    </source>
</evidence>